<dbReference type="AlphaFoldDB" id="A0A2W0EV36"/>
<organism evidence="1 2">
    <name type="scientific">Pseudomonas jessenii</name>
    <dbReference type="NCBI Taxonomy" id="77298"/>
    <lineage>
        <taxon>Bacteria</taxon>
        <taxon>Pseudomonadati</taxon>
        <taxon>Pseudomonadota</taxon>
        <taxon>Gammaproteobacteria</taxon>
        <taxon>Pseudomonadales</taxon>
        <taxon>Pseudomonadaceae</taxon>
        <taxon>Pseudomonas</taxon>
    </lineage>
</organism>
<proteinExistence type="predicted"/>
<reference evidence="1 2" key="1">
    <citation type="journal article" date="2018" name="Appl. Microbiol. Biotechnol.">
        <title>Characterization of the caprolactam degradation pathway in Pseudomonas jessenii using mass spectrometry-based proteomics.</title>
        <authorList>
            <person name="Otzen M."/>
            <person name="Palacio C."/>
            <person name="Janssen D.B."/>
        </authorList>
    </citation>
    <scope>NUCLEOTIDE SEQUENCE [LARGE SCALE GENOMIC DNA]</scope>
    <source>
        <strain evidence="1 2">GO3</strain>
    </source>
</reference>
<dbReference type="RefSeq" id="WP_110658314.1">
    <property type="nucleotide sequence ID" value="NZ_PDLL01000040.1"/>
</dbReference>
<evidence type="ECO:0000313" key="1">
    <source>
        <dbReference type="EMBL" id="PYY71522.1"/>
    </source>
</evidence>
<accession>A0A2W0EV36</accession>
<sequence>MMNVDFIDVIHTSQREEYFFIQTVVWRQIADELLVRNPAVKYVEVRDKVDSELATVFQQYYGRLDKYLEERSAEARDNLPDLK</sequence>
<gene>
    <name evidence="1" type="ORF">CRX42_05830</name>
</gene>
<evidence type="ECO:0000313" key="2">
    <source>
        <dbReference type="Proteomes" id="UP000247437"/>
    </source>
</evidence>
<comment type="caution">
    <text evidence="1">The sequence shown here is derived from an EMBL/GenBank/DDBJ whole genome shotgun (WGS) entry which is preliminary data.</text>
</comment>
<dbReference type="EMBL" id="PDLL01000040">
    <property type="protein sequence ID" value="PYY71522.1"/>
    <property type="molecule type" value="Genomic_DNA"/>
</dbReference>
<protein>
    <submittedName>
        <fullName evidence="1">Uncharacterized protein</fullName>
    </submittedName>
</protein>
<dbReference type="Proteomes" id="UP000247437">
    <property type="component" value="Unassembled WGS sequence"/>
</dbReference>
<name>A0A2W0EV36_PSEJE</name>